<dbReference type="EMBL" id="KZ857433">
    <property type="protein sequence ID" value="RDX45853.1"/>
    <property type="molecule type" value="Genomic_DNA"/>
</dbReference>
<reference evidence="2 3" key="1">
    <citation type="journal article" date="2018" name="Biotechnol. Biofuels">
        <title>Integrative visual omics of the white-rot fungus Polyporus brumalis exposes the biotechnological potential of its oxidative enzymes for delignifying raw plant biomass.</title>
        <authorList>
            <person name="Miyauchi S."/>
            <person name="Rancon A."/>
            <person name="Drula E."/>
            <person name="Hage H."/>
            <person name="Chaduli D."/>
            <person name="Favel A."/>
            <person name="Grisel S."/>
            <person name="Henrissat B."/>
            <person name="Herpoel-Gimbert I."/>
            <person name="Ruiz-Duenas F.J."/>
            <person name="Chevret D."/>
            <person name="Hainaut M."/>
            <person name="Lin J."/>
            <person name="Wang M."/>
            <person name="Pangilinan J."/>
            <person name="Lipzen A."/>
            <person name="Lesage-Meessen L."/>
            <person name="Navarro D."/>
            <person name="Riley R."/>
            <person name="Grigoriev I.V."/>
            <person name="Zhou S."/>
            <person name="Raouche S."/>
            <person name="Rosso M.N."/>
        </authorList>
    </citation>
    <scope>NUCLEOTIDE SEQUENCE [LARGE SCALE GENOMIC DNA]</scope>
    <source>
        <strain evidence="2 3">BRFM 1820</strain>
    </source>
</reference>
<dbReference type="Proteomes" id="UP000256964">
    <property type="component" value="Unassembled WGS sequence"/>
</dbReference>
<sequence length="571" mass="65328">MVTGLAQVDDELLGWTSVGKTQLPERERHEDSTRSSNQSRKKRRSPDGDRRSRTDIKRRRLDDGSAQAGRVSPDDEQLTAKQEALLRRQFQIWKLEQAKATCKMMRKRHFIRLRDDLTTKFIMIPDEGQFEGRENERFYYESYAFAYEELLRAMFPNDLGFHVDRQIMPTGAGVFHCRIQNIPMFFGEIKPGRHANRTQDRYDADCEIRERLLDLVGYLRRNFEQKTRPDRVYAVSALGLQVRFYHADVGGDVGDPITIQPPPRPSYSQATCSGKDQYDYWRLSILDTLPVNTLKTICENVHKFAERVRSATAPHSDEAAAVEVFHGKYLMVRDFERLGLPVPEAGGCYGRVDLYTLIEDMETYRDAPPATKTAKRDKEYDDDLSSDPEATKVWRWRHKLQKVFLNSKAIPKEEEMPEMDELFSTLENYPNMTMQYLLFSKIGKVMRHISVLPYEKVPRDDEFKFQERAKVLLDKWYDIFVKTNGASDSAKPATDGTRKAADAEEPTVNGAETEVNGTKAEPDVKPDVKLDVMIKDQSAAPANGAADESVIAGVHGGHPFPPPGTFLARSR</sequence>
<evidence type="ECO:0000256" key="1">
    <source>
        <dbReference type="SAM" id="MobiDB-lite"/>
    </source>
</evidence>
<proteinExistence type="predicted"/>
<feature type="region of interest" description="Disordered" evidence="1">
    <location>
        <begin position="487"/>
        <end position="524"/>
    </location>
</feature>
<dbReference type="STRING" id="139420.A0A371CZY7"/>
<feature type="compositionally biased region" description="Basic and acidic residues" evidence="1">
    <location>
        <begin position="45"/>
        <end position="63"/>
    </location>
</feature>
<name>A0A371CZY7_9APHY</name>
<organism evidence="2 3">
    <name type="scientific">Lentinus brumalis</name>
    <dbReference type="NCBI Taxonomy" id="2498619"/>
    <lineage>
        <taxon>Eukaryota</taxon>
        <taxon>Fungi</taxon>
        <taxon>Dikarya</taxon>
        <taxon>Basidiomycota</taxon>
        <taxon>Agaricomycotina</taxon>
        <taxon>Agaricomycetes</taxon>
        <taxon>Polyporales</taxon>
        <taxon>Polyporaceae</taxon>
        <taxon>Lentinus</taxon>
    </lineage>
</organism>
<protein>
    <submittedName>
        <fullName evidence="2">Uncharacterized protein</fullName>
    </submittedName>
</protein>
<keyword evidence="3" id="KW-1185">Reference proteome</keyword>
<feature type="compositionally biased region" description="Basic and acidic residues" evidence="1">
    <location>
        <begin position="23"/>
        <end position="33"/>
    </location>
</feature>
<gene>
    <name evidence="2" type="ORF">OH76DRAFT_1407653</name>
</gene>
<dbReference type="OrthoDB" id="62853at2759"/>
<evidence type="ECO:0000313" key="2">
    <source>
        <dbReference type="EMBL" id="RDX45853.1"/>
    </source>
</evidence>
<dbReference type="AlphaFoldDB" id="A0A371CZY7"/>
<accession>A0A371CZY7</accession>
<evidence type="ECO:0000313" key="3">
    <source>
        <dbReference type="Proteomes" id="UP000256964"/>
    </source>
</evidence>
<feature type="region of interest" description="Disordered" evidence="1">
    <location>
        <begin position="16"/>
        <end position="77"/>
    </location>
</feature>